<evidence type="ECO:0000313" key="3">
    <source>
        <dbReference type="Proteomes" id="UP000064967"/>
    </source>
</evidence>
<name>A0A0K1QDD2_9BACT</name>
<feature type="domain" description="DUF4034" evidence="1">
    <location>
        <begin position="71"/>
        <end position="205"/>
    </location>
</feature>
<dbReference type="EMBL" id="CP012333">
    <property type="protein sequence ID" value="AKV03764.1"/>
    <property type="molecule type" value="Genomic_DNA"/>
</dbReference>
<dbReference type="AlphaFoldDB" id="A0A0K1QDD2"/>
<gene>
    <name evidence="2" type="ORF">AKJ09_10427</name>
</gene>
<evidence type="ECO:0000313" key="2">
    <source>
        <dbReference type="EMBL" id="AKV03764.1"/>
    </source>
</evidence>
<evidence type="ECO:0000259" key="1">
    <source>
        <dbReference type="Pfam" id="PF13226"/>
    </source>
</evidence>
<dbReference type="InterPro" id="IPR011990">
    <property type="entry name" value="TPR-like_helical_dom_sf"/>
</dbReference>
<keyword evidence="2" id="KW-0378">Hydrolase</keyword>
<accession>A0A0K1QDD2</accession>
<sequence length="525" mass="58001">MLTTGCSLEKLRSRKRGPSPSSSAVFVDPISSASSADFVPPPAPSAPTTLPLVQIEGTNAWGYPKSYVDKAGFRSLLLHSKFDELDRYFAELQDAFEADPTKEYWPVDASESFASTEAKLRPLFDAWADHSPSSFAPYLARASHYLGVGYEIRGSKYVKDTPPAALEGMRVMFARAQPDIEKALAQRPRLVAAYRQRIRMDLAIGKDTRPTIEAALRVCPSCFQVRVSHMVALEPKWGGSWVAMQRFARSTARGQKTPLDLLEGYVDVSRADEALASDVDASVRFAEKALARGEHWEFLTARARARRARKEYALAEADLVRADELRPMNAGVLRQRAQVRADLNAWEAAGHDVATLLSFAPEEAASEKVATRVVEGLVYAGWQAHLQGRQADAVRLYDLAAKLDPSNIEVRRRRPWVIAGPDAGKAPATDDELATLEAAARAAPDDFDAQRAFDYALARRGQYARVIPVWDAYLARHPDDTRAYVERAGAQRHLGDLTRAFADVNRACELGSPEGCKYAKQLQPK</sequence>
<dbReference type="InterPro" id="IPR019734">
    <property type="entry name" value="TPR_rpt"/>
</dbReference>
<dbReference type="SUPFAM" id="SSF48452">
    <property type="entry name" value="TPR-like"/>
    <property type="match status" value="1"/>
</dbReference>
<dbReference type="Gene3D" id="1.25.40.10">
    <property type="entry name" value="Tetratricopeptide repeat domain"/>
    <property type="match status" value="2"/>
</dbReference>
<dbReference type="SMART" id="SM00028">
    <property type="entry name" value="TPR"/>
    <property type="match status" value="3"/>
</dbReference>
<dbReference type="KEGG" id="llu:AKJ09_10427"/>
<reference evidence="2 3" key="1">
    <citation type="submission" date="2015-08" db="EMBL/GenBank/DDBJ databases">
        <authorList>
            <person name="Babu N.S."/>
            <person name="Beckwith C.J."/>
            <person name="Beseler K.G."/>
            <person name="Brison A."/>
            <person name="Carone J.V."/>
            <person name="Caskin T.P."/>
            <person name="Diamond M."/>
            <person name="Durham M.E."/>
            <person name="Foxe J.M."/>
            <person name="Go M."/>
            <person name="Henderson B.A."/>
            <person name="Jones I.B."/>
            <person name="McGettigan J.A."/>
            <person name="Micheletti S.J."/>
            <person name="Nasrallah M.E."/>
            <person name="Ortiz D."/>
            <person name="Piller C.R."/>
            <person name="Privatt S.R."/>
            <person name="Schneider S.L."/>
            <person name="Sharp S."/>
            <person name="Smith T.C."/>
            <person name="Stanton J.D."/>
            <person name="Ullery H.E."/>
            <person name="Wilson R.J."/>
            <person name="Serrano M.G."/>
            <person name="Buck G."/>
            <person name="Lee V."/>
            <person name="Wang Y."/>
            <person name="Carvalho R."/>
            <person name="Voegtly L."/>
            <person name="Shi R."/>
            <person name="Duckworth R."/>
            <person name="Johnson A."/>
            <person name="Loviza R."/>
            <person name="Walstead R."/>
            <person name="Shah Z."/>
            <person name="Kiflezghi M."/>
            <person name="Wade K."/>
            <person name="Ball S.L."/>
            <person name="Bradley K.W."/>
            <person name="Asai D.J."/>
            <person name="Bowman C.A."/>
            <person name="Russell D.A."/>
            <person name="Pope W.H."/>
            <person name="Jacobs-Sera D."/>
            <person name="Hendrix R.W."/>
            <person name="Hatfull G.F."/>
        </authorList>
    </citation>
    <scope>NUCLEOTIDE SEQUENCE [LARGE SCALE GENOMIC DNA]</scope>
    <source>
        <strain evidence="2 3">DSM 27648</strain>
    </source>
</reference>
<dbReference type="InterPro" id="IPR025115">
    <property type="entry name" value="DUF4034"/>
</dbReference>
<proteinExistence type="predicted"/>
<dbReference type="GO" id="GO:0016787">
    <property type="term" value="F:hydrolase activity"/>
    <property type="evidence" value="ECO:0007669"/>
    <property type="project" value="UniProtKB-KW"/>
</dbReference>
<dbReference type="Pfam" id="PF13226">
    <property type="entry name" value="DUF4034"/>
    <property type="match status" value="1"/>
</dbReference>
<organism evidence="2 3">
    <name type="scientific">Labilithrix luteola</name>
    <dbReference type="NCBI Taxonomy" id="1391654"/>
    <lineage>
        <taxon>Bacteria</taxon>
        <taxon>Pseudomonadati</taxon>
        <taxon>Myxococcota</taxon>
        <taxon>Polyangia</taxon>
        <taxon>Polyangiales</taxon>
        <taxon>Labilitrichaceae</taxon>
        <taxon>Labilithrix</taxon>
    </lineage>
</organism>
<dbReference type="Proteomes" id="UP000064967">
    <property type="component" value="Chromosome"/>
</dbReference>
<dbReference type="STRING" id="1391654.AKJ09_10427"/>
<protein>
    <submittedName>
        <fullName evidence="2">GTP cyclohydrolase III (Methanopterin)</fullName>
    </submittedName>
</protein>
<keyword evidence="3" id="KW-1185">Reference proteome</keyword>